<dbReference type="PANTHER" id="PTHR31088:SF6">
    <property type="entry name" value="PHAGE SHOCK PROTEIN A"/>
    <property type="match status" value="1"/>
</dbReference>
<accession>A0ABU6PSH4</accession>
<evidence type="ECO:0000313" key="4">
    <source>
        <dbReference type="Proteomes" id="UP001343257"/>
    </source>
</evidence>
<feature type="compositionally biased region" description="Low complexity" evidence="2">
    <location>
        <begin position="207"/>
        <end position="222"/>
    </location>
</feature>
<reference evidence="3 4" key="1">
    <citation type="submission" date="2023-03" db="EMBL/GenBank/DDBJ databases">
        <title>Bacillus Genome Sequencing.</title>
        <authorList>
            <person name="Dunlap C."/>
        </authorList>
    </citation>
    <scope>NUCLEOTIDE SEQUENCE [LARGE SCALE GENOMIC DNA]</scope>
    <source>
        <strain evidence="3 4">NRS-52</strain>
    </source>
</reference>
<keyword evidence="4" id="KW-1185">Reference proteome</keyword>
<evidence type="ECO:0000256" key="2">
    <source>
        <dbReference type="SAM" id="MobiDB-lite"/>
    </source>
</evidence>
<dbReference type="EMBL" id="JARTLD010000026">
    <property type="protein sequence ID" value="MED5017815.1"/>
    <property type="molecule type" value="Genomic_DNA"/>
</dbReference>
<evidence type="ECO:0000256" key="1">
    <source>
        <dbReference type="ARBA" id="ARBA00043985"/>
    </source>
</evidence>
<organism evidence="3 4">
    <name type="scientific">Paenibacillus chibensis</name>
    <dbReference type="NCBI Taxonomy" id="59846"/>
    <lineage>
        <taxon>Bacteria</taxon>
        <taxon>Bacillati</taxon>
        <taxon>Bacillota</taxon>
        <taxon>Bacilli</taxon>
        <taxon>Bacillales</taxon>
        <taxon>Paenibacillaceae</taxon>
        <taxon>Paenibacillus</taxon>
    </lineage>
</organism>
<comment type="caution">
    <text evidence="3">The sequence shown here is derived from an EMBL/GenBank/DDBJ whole genome shotgun (WGS) entry which is preliminary data.</text>
</comment>
<proteinExistence type="inferred from homology"/>
<dbReference type="Proteomes" id="UP001343257">
    <property type="component" value="Unassembled WGS sequence"/>
</dbReference>
<dbReference type="RefSeq" id="WP_328277734.1">
    <property type="nucleotide sequence ID" value="NZ_JARTLD010000026.1"/>
</dbReference>
<evidence type="ECO:0000313" key="3">
    <source>
        <dbReference type="EMBL" id="MED5017815.1"/>
    </source>
</evidence>
<gene>
    <name evidence="3" type="ORF">P9847_10915</name>
</gene>
<dbReference type="Pfam" id="PF04012">
    <property type="entry name" value="PspA_IM30"/>
    <property type="match status" value="1"/>
</dbReference>
<dbReference type="PANTHER" id="PTHR31088">
    <property type="entry name" value="MEMBRANE-ASSOCIATED PROTEIN VIPP1, CHLOROPLASTIC"/>
    <property type="match status" value="1"/>
</dbReference>
<comment type="similarity">
    <text evidence="1">Belongs to the PspA/Vipp/IM30 family.</text>
</comment>
<sequence length="240" mass="26146">MGILSRFKDVMKVNIHSLLERAEDPEKTIDEYMRSLGSDLGQVKAETASLLMNERRAKAALDECVAEIEKLQRYAVKSVEAGNEAEARKFLERKVQLAAKRSELQTAYDQAVANAASMKQMQDKLVSDMGQLEARHLELKGKMAAAKLQQGMNTGSASGKAASSFAAMEDKANQALNEAEALAELRAGKQEDDLDELMAQLEKEQQAKAAQTGEMQASADAAADPDDELAAIKAKLNKKE</sequence>
<feature type="region of interest" description="Disordered" evidence="2">
    <location>
        <begin position="201"/>
        <end position="226"/>
    </location>
</feature>
<name>A0ABU6PSH4_9BACL</name>
<dbReference type="InterPro" id="IPR007157">
    <property type="entry name" value="PspA_VIPP1"/>
</dbReference>
<protein>
    <submittedName>
        <fullName evidence="3">PspA/IM30 family protein</fullName>
    </submittedName>
</protein>